<dbReference type="KEGG" id="bsol:FSW04_11160"/>
<proteinExistence type="predicted"/>
<organism evidence="1 2">
    <name type="scientific">Baekduia soli</name>
    <dbReference type="NCBI Taxonomy" id="496014"/>
    <lineage>
        <taxon>Bacteria</taxon>
        <taxon>Bacillati</taxon>
        <taxon>Actinomycetota</taxon>
        <taxon>Thermoleophilia</taxon>
        <taxon>Solirubrobacterales</taxon>
        <taxon>Baekduiaceae</taxon>
        <taxon>Baekduia</taxon>
    </lineage>
</organism>
<keyword evidence="2" id="KW-1185">Reference proteome</keyword>
<sequence length="78" mass="8129">MARDPRRASVAAHVSAIARRSAGEGDAITSTMSQRCWPGGGDRHRPAAATWLRGWRPARAAVLLPVCACAAGACTVCN</sequence>
<dbReference type="AlphaFoldDB" id="A0A5B8U552"/>
<dbReference type="RefSeq" id="WP_146919238.1">
    <property type="nucleotide sequence ID" value="NZ_CP042430.1"/>
</dbReference>
<dbReference type="Proteomes" id="UP000321805">
    <property type="component" value="Chromosome"/>
</dbReference>
<protein>
    <submittedName>
        <fullName evidence="1">Uncharacterized protein</fullName>
    </submittedName>
</protein>
<reference evidence="1 2" key="1">
    <citation type="journal article" date="2018" name="J. Microbiol.">
        <title>Baekduia soli gen. nov., sp. nov., a novel bacterium isolated from the soil of Baekdu Mountain and proposal of a novel family name, Baekduiaceae fam. nov.</title>
        <authorList>
            <person name="An D.S."/>
            <person name="Siddiqi M.Z."/>
            <person name="Kim K.H."/>
            <person name="Yu H.S."/>
            <person name="Im W.T."/>
        </authorList>
    </citation>
    <scope>NUCLEOTIDE SEQUENCE [LARGE SCALE GENOMIC DNA]</scope>
    <source>
        <strain evidence="1 2">BR7-21</strain>
    </source>
</reference>
<dbReference type="EMBL" id="CP042430">
    <property type="protein sequence ID" value="QEC48071.1"/>
    <property type="molecule type" value="Genomic_DNA"/>
</dbReference>
<gene>
    <name evidence="1" type="ORF">FSW04_11160</name>
</gene>
<evidence type="ECO:0000313" key="2">
    <source>
        <dbReference type="Proteomes" id="UP000321805"/>
    </source>
</evidence>
<evidence type="ECO:0000313" key="1">
    <source>
        <dbReference type="EMBL" id="QEC48071.1"/>
    </source>
</evidence>
<accession>A0A5B8U552</accession>
<name>A0A5B8U552_9ACTN</name>